<evidence type="ECO:0000313" key="2">
    <source>
        <dbReference type="Proteomes" id="UP000692954"/>
    </source>
</evidence>
<dbReference type="AlphaFoldDB" id="A0A8S1RQ92"/>
<reference evidence="1" key="1">
    <citation type="submission" date="2021-01" db="EMBL/GenBank/DDBJ databases">
        <authorList>
            <consortium name="Genoscope - CEA"/>
            <person name="William W."/>
        </authorList>
    </citation>
    <scope>NUCLEOTIDE SEQUENCE</scope>
</reference>
<protein>
    <submittedName>
        <fullName evidence="1">Uncharacterized protein</fullName>
    </submittedName>
</protein>
<proteinExistence type="predicted"/>
<gene>
    <name evidence="1" type="ORF">PSON_ATCC_30995.1.T2050015</name>
</gene>
<dbReference type="EMBL" id="CAJJDN010000205">
    <property type="protein sequence ID" value="CAD8129045.1"/>
    <property type="molecule type" value="Genomic_DNA"/>
</dbReference>
<sequence length="408" mass="48212">MLLPFISQLFLDVILRLLGILYHFLEYQINLQFQSFRLPLQKMYKKELNSPSYQEHQDRNHLQVQSLDLTKGKFPNDNQLIPSEKQKKEMVICSSVNKAYYSFNINPDLDKLTTLTRQKIRQFSKFKSNIQIQRKCFCNLIDTSRVNQYTFNKANGKFIYDVVVLKIQALLMDTQINQIQKLVLFKMIFVIIKLAYNMIQLDILILKTMINFPILLKYVHMMCIQSQKMKFVKATTKEQFINSFLQFGIDQYTCQKKNCVVFCQYYSVNKQCLSVTRNKLSSMTIYDLTFNWAAYIQISFKCQFQDNQCQSFSVVTLWEDLQNSLGYTNSLLQYSMHMEYKNQNQQLVSRSIKICSQPDLNKIGDSYCTYNYENVDIQRQIISIRTKVKYCKFDSFLGFIDITSAQTA</sequence>
<evidence type="ECO:0000313" key="1">
    <source>
        <dbReference type="EMBL" id="CAD8129045.1"/>
    </source>
</evidence>
<name>A0A8S1RQ92_9CILI</name>
<organism evidence="1 2">
    <name type="scientific">Paramecium sonneborni</name>
    <dbReference type="NCBI Taxonomy" id="65129"/>
    <lineage>
        <taxon>Eukaryota</taxon>
        <taxon>Sar</taxon>
        <taxon>Alveolata</taxon>
        <taxon>Ciliophora</taxon>
        <taxon>Intramacronucleata</taxon>
        <taxon>Oligohymenophorea</taxon>
        <taxon>Peniculida</taxon>
        <taxon>Parameciidae</taxon>
        <taxon>Paramecium</taxon>
    </lineage>
</organism>
<accession>A0A8S1RQ92</accession>
<comment type="caution">
    <text evidence="1">The sequence shown here is derived from an EMBL/GenBank/DDBJ whole genome shotgun (WGS) entry which is preliminary data.</text>
</comment>
<keyword evidence="2" id="KW-1185">Reference proteome</keyword>
<dbReference type="Proteomes" id="UP000692954">
    <property type="component" value="Unassembled WGS sequence"/>
</dbReference>